<dbReference type="AlphaFoldDB" id="A0A6G0IMS1"/>
<feature type="transmembrane region" description="Helical" evidence="2">
    <location>
        <begin position="261"/>
        <end position="282"/>
    </location>
</feature>
<protein>
    <submittedName>
        <fullName evidence="3">Uncharacterized protein</fullName>
    </submittedName>
</protein>
<name>A0A6G0IMS1_LARCR</name>
<feature type="transmembrane region" description="Helical" evidence="2">
    <location>
        <begin position="7"/>
        <end position="37"/>
    </location>
</feature>
<reference evidence="3 4" key="1">
    <citation type="submission" date="2019-07" db="EMBL/GenBank/DDBJ databases">
        <title>Chromosome genome assembly for large yellow croaker.</title>
        <authorList>
            <person name="Xiao S."/>
        </authorList>
    </citation>
    <scope>NUCLEOTIDE SEQUENCE [LARGE SCALE GENOMIC DNA]</scope>
    <source>
        <strain evidence="3">JMULYC20181020</strain>
        <tissue evidence="3">Muscle</tissue>
    </source>
</reference>
<sequence>MNVRHTLICFFFLYMLLYVGLTLVIMIFMLSAAVLIYCRKTASKPKGPPQETEYVNVTEADPVYEEIREEDRQSRSPPVEISTVYAHAKYTKPNAAEGTDDYSSVNAVSSQMDTEDDSSKLTYSVVDLSNGATAPLNSAPRGDADNTIYSVLQAAASSDDRHAEHASAPLPINLHTFINTESNLQFRKLHTFINTESNLQFRKLHTFINTDTSCTSSPINLHTNNNQSLTSSSGSSTPSSVSPKTTHQSQQQQTDAGQDMLLMWVTLVIMIVMLSAAVLIYCRKKASKPKGPPQETEYVNVTEADPVYEEIREEDRQSRSPPVEISTVYAHAKYTKPNAAEGTDDYSSVNAVSSQMDTEDDSSKLTYSVVDLSNGATAPLNSAPRGDADNTVYSVLQAAASSDDRHAEHASAPLYSTVNVHQQ</sequence>
<keyword evidence="4" id="KW-1185">Reference proteome</keyword>
<evidence type="ECO:0000256" key="2">
    <source>
        <dbReference type="SAM" id="Phobius"/>
    </source>
</evidence>
<dbReference type="Proteomes" id="UP000424527">
    <property type="component" value="Unassembled WGS sequence"/>
</dbReference>
<accession>A0A6G0IMS1</accession>
<feature type="compositionally biased region" description="Low complexity" evidence="1">
    <location>
        <begin position="228"/>
        <end position="253"/>
    </location>
</feature>
<proteinExistence type="predicted"/>
<feature type="region of interest" description="Disordered" evidence="1">
    <location>
        <begin position="400"/>
        <end position="423"/>
    </location>
</feature>
<dbReference type="EMBL" id="REGW02000008">
    <property type="protein sequence ID" value="KAE8292799.1"/>
    <property type="molecule type" value="Genomic_DNA"/>
</dbReference>
<gene>
    <name evidence="3" type="ORF">D5F01_LYC07892</name>
</gene>
<comment type="caution">
    <text evidence="3">The sequence shown here is derived from an EMBL/GenBank/DDBJ whole genome shotgun (WGS) entry which is preliminary data.</text>
</comment>
<feature type="compositionally biased region" description="Polar residues" evidence="1">
    <location>
        <begin position="414"/>
        <end position="423"/>
    </location>
</feature>
<keyword evidence="2" id="KW-0472">Membrane</keyword>
<evidence type="ECO:0000313" key="4">
    <source>
        <dbReference type="Proteomes" id="UP000424527"/>
    </source>
</evidence>
<feature type="region of interest" description="Disordered" evidence="1">
    <location>
        <begin position="219"/>
        <end position="253"/>
    </location>
</feature>
<keyword evidence="2" id="KW-1133">Transmembrane helix</keyword>
<evidence type="ECO:0000313" key="3">
    <source>
        <dbReference type="EMBL" id="KAE8292799.1"/>
    </source>
</evidence>
<evidence type="ECO:0000256" key="1">
    <source>
        <dbReference type="SAM" id="MobiDB-lite"/>
    </source>
</evidence>
<organism evidence="3 4">
    <name type="scientific">Larimichthys crocea</name>
    <name type="common">Large yellow croaker</name>
    <name type="synonym">Pseudosciaena crocea</name>
    <dbReference type="NCBI Taxonomy" id="215358"/>
    <lineage>
        <taxon>Eukaryota</taxon>
        <taxon>Metazoa</taxon>
        <taxon>Chordata</taxon>
        <taxon>Craniata</taxon>
        <taxon>Vertebrata</taxon>
        <taxon>Euteleostomi</taxon>
        <taxon>Actinopterygii</taxon>
        <taxon>Neopterygii</taxon>
        <taxon>Teleostei</taxon>
        <taxon>Neoteleostei</taxon>
        <taxon>Acanthomorphata</taxon>
        <taxon>Eupercaria</taxon>
        <taxon>Sciaenidae</taxon>
        <taxon>Larimichthys</taxon>
    </lineage>
</organism>
<keyword evidence="2" id="KW-0812">Transmembrane</keyword>